<dbReference type="PANTHER" id="PTHR30006:SF2">
    <property type="entry name" value="ABC TRANSPORTER SUBSTRATE-BINDING PROTEIN"/>
    <property type="match status" value="1"/>
</dbReference>
<dbReference type="SUPFAM" id="SSF53850">
    <property type="entry name" value="Periplasmic binding protein-like II"/>
    <property type="match status" value="1"/>
</dbReference>
<dbReference type="Gene3D" id="3.40.190.10">
    <property type="entry name" value="Periplasmic binding protein-like II"/>
    <property type="match status" value="2"/>
</dbReference>
<protein>
    <submittedName>
        <fullName evidence="2">Iron(III) transport system substrate-binding protein</fullName>
    </submittedName>
</protein>
<dbReference type="RefSeq" id="WP_310057743.1">
    <property type="nucleotide sequence ID" value="NZ_JAVDVQ010000010.1"/>
</dbReference>
<dbReference type="Proteomes" id="UP001252243">
    <property type="component" value="Unassembled WGS sequence"/>
</dbReference>
<accession>A0ABU1UDN1</accession>
<sequence>MGATWEEIEKLAAEEGTLTLSVMSIPGFAAWAEYANKQLPTIDLQVTSISPDSFVPRVVTEQDNGAYLWDAMVGPLTNTYAGLHPDRLAPADEIFADLPADLTADARWAGGFSHFSDPNDHRSFINEYLLGTAIYVNRDEIPEKDISSPADLLDAKWRGKICVNDPRMPNQATMGLAWFLESEKYGEKFVTDLLKNQKVLLTDSIATTSEWFATGRCSIAIGPDARTINELKKTGVKIDYEVLDDYGNYLLSWGTSILKNAPHPNATRVFLAWFLSEDGQKSYVDMVRADATTRLLGVEPGPAGAPTVDFENLDSYPVRAGTSAGAAAVKRMTTLAEKLLS</sequence>
<proteinExistence type="predicted"/>
<evidence type="ECO:0000313" key="2">
    <source>
        <dbReference type="EMBL" id="MDR7083286.1"/>
    </source>
</evidence>
<evidence type="ECO:0000313" key="3">
    <source>
        <dbReference type="Proteomes" id="UP001252243"/>
    </source>
</evidence>
<dbReference type="PANTHER" id="PTHR30006">
    <property type="entry name" value="THIAMINE-BINDING PERIPLASMIC PROTEIN-RELATED"/>
    <property type="match status" value="1"/>
</dbReference>
<reference evidence="2 3" key="1">
    <citation type="submission" date="2023-07" db="EMBL/GenBank/DDBJ databases">
        <title>Sorghum-associated microbial communities from plants grown in Nebraska, USA.</title>
        <authorList>
            <person name="Schachtman D."/>
        </authorList>
    </citation>
    <scope>NUCLEOTIDE SEQUENCE [LARGE SCALE GENOMIC DNA]</scope>
    <source>
        <strain evidence="2 3">BE167</strain>
    </source>
</reference>
<gene>
    <name evidence="2" type="ORF">J2X01_002580</name>
</gene>
<evidence type="ECO:0000256" key="1">
    <source>
        <dbReference type="ARBA" id="ARBA00022729"/>
    </source>
</evidence>
<organism evidence="2 3">
    <name type="scientific">Arthrobacter ginsengisoli</name>
    <dbReference type="NCBI Taxonomy" id="1356565"/>
    <lineage>
        <taxon>Bacteria</taxon>
        <taxon>Bacillati</taxon>
        <taxon>Actinomycetota</taxon>
        <taxon>Actinomycetes</taxon>
        <taxon>Micrococcales</taxon>
        <taxon>Micrococcaceae</taxon>
        <taxon>Arthrobacter</taxon>
    </lineage>
</organism>
<keyword evidence="3" id="KW-1185">Reference proteome</keyword>
<dbReference type="EMBL" id="JAVDVQ010000010">
    <property type="protein sequence ID" value="MDR7083286.1"/>
    <property type="molecule type" value="Genomic_DNA"/>
</dbReference>
<comment type="caution">
    <text evidence="2">The sequence shown here is derived from an EMBL/GenBank/DDBJ whole genome shotgun (WGS) entry which is preliminary data.</text>
</comment>
<dbReference type="Pfam" id="PF13531">
    <property type="entry name" value="SBP_bac_11"/>
    <property type="match status" value="1"/>
</dbReference>
<name>A0ABU1UDN1_9MICC</name>
<keyword evidence="1" id="KW-0732">Signal</keyword>